<keyword evidence="2" id="KW-1133">Transmembrane helix</keyword>
<evidence type="ECO:0000313" key="4">
    <source>
        <dbReference type="Proteomes" id="UP000740926"/>
    </source>
</evidence>
<sequence>MVATHDTLDGSVSHSNTRSKQKSSSRRPSHHRAGLTTHGRNQQQKRRSRSVCSSAQQPPPDHRRPSAPAAASNTPRLSIADRFMSPNYSNDSTSVQQNSISPTMTSLELQNSTSTDFPTNASSTGRLSVAERFMHSITSDSSLSTYNQQYRDRSMSSFSGKTLQTTTMSQETGRLIIAETFMKVPNLEKQSAFTYEGTAHPLDINQSAPFDDTSIDTYLHPLSDLNFAIDTGRIKRPWGSQDTLIYQQQQSEQKKKPIYVQFTAYSSDAPSISSRDCLAIPEHNRNARRSILLSDDISAKYNNQGSSDCADLEIGYEKPNDKHCYTEEGQYVEDEDEKEDESEEEKKENDEKNKDLKKSNTQPKKTTSMVLQYNEEIVDPPGIWLGCCFISCRQRPNQRLGQKQKQYQHKDYNKSASRNRSCGRRGWVICIFLCLIAFILVIYFVWPRTPLMRIEGASLTSPAKISETTQGVMVGNVAFESDWLVNITVDNRQNHIPTRLTQIQVVAKDALTGLIIGKDIHNDSPNPESIIISPNAITTIQVPIHVDYQARDSTDTTFLDLIKACSPKHALNMNGALLPAGQHEALPLHFWITLHFFGLDWLGYKPTVIATPATGGFVCPQ</sequence>
<dbReference type="EMBL" id="JAANIU010000592">
    <property type="protein sequence ID" value="KAG1571260.1"/>
    <property type="molecule type" value="Genomic_DNA"/>
</dbReference>
<dbReference type="Proteomes" id="UP000740926">
    <property type="component" value="Unassembled WGS sequence"/>
</dbReference>
<reference evidence="3 4" key="1">
    <citation type="journal article" date="2020" name="Microb. Genom.">
        <title>Genetic diversity of clinical and environmental Mucorales isolates obtained from an investigation of mucormycosis cases among solid organ transplant recipients.</title>
        <authorList>
            <person name="Nguyen M.H."/>
            <person name="Kaul D."/>
            <person name="Muto C."/>
            <person name="Cheng S.J."/>
            <person name="Richter R.A."/>
            <person name="Bruno V.M."/>
            <person name="Liu G."/>
            <person name="Beyhan S."/>
            <person name="Sundermann A.J."/>
            <person name="Mounaud S."/>
            <person name="Pasculle A.W."/>
            <person name="Nierman W.C."/>
            <person name="Driscoll E."/>
            <person name="Cumbie R."/>
            <person name="Clancy C.J."/>
            <person name="Dupont C.L."/>
        </authorList>
    </citation>
    <scope>NUCLEOTIDE SEQUENCE [LARGE SCALE GENOMIC DNA]</scope>
    <source>
        <strain evidence="3 4">GL24</strain>
    </source>
</reference>
<evidence type="ECO:0000256" key="1">
    <source>
        <dbReference type="SAM" id="MobiDB-lite"/>
    </source>
</evidence>
<feature type="region of interest" description="Disordered" evidence="1">
    <location>
        <begin position="321"/>
        <end position="365"/>
    </location>
</feature>
<comment type="caution">
    <text evidence="3">The sequence shown here is derived from an EMBL/GenBank/DDBJ whole genome shotgun (WGS) entry which is preliminary data.</text>
</comment>
<evidence type="ECO:0000313" key="3">
    <source>
        <dbReference type="EMBL" id="KAG1571260.1"/>
    </source>
</evidence>
<accession>A0A9P6Z5L1</accession>
<name>A0A9P6Z5L1_9FUNG</name>
<keyword evidence="2" id="KW-0472">Membrane</keyword>
<feature type="compositionally biased region" description="Basic and acidic residues" evidence="1">
    <location>
        <begin position="344"/>
        <end position="358"/>
    </location>
</feature>
<keyword evidence="2" id="KW-0812">Transmembrane</keyword>
<feature type="region of interest" description="Disordered" evidence="1">
    <location>
        <begin position="1"/>
        <end position="74"/>
    </location>
</feature>
<dbReference type="AlphaFoldDB" id="A0A9P6Z5L1"/>
<protein>
    <submittedName>
        <fullName evidence="3">Uncharacterized protein</fullName>
    </submittedName>
</protein>
<feature type="compositionally biased region" description="Basic residues" evidence="1">
    <location>
        <begin position="17"/>
        <end position="33"/>
    </location>
</feature>
<evidence type="ECO:0000256" key="2">
    <source>
        <dbReference type="SAM" id="Phobius"/>
    </source>
</evidence>
<keyword evidence="4" id="KW-1185">Reference proteome</keyword>
<organism evidence="3 4">
    <name type="scientific">Rhizopus delemar</name>
    <dbReference type="NCBI Taxonomy" id="936053"/>
    <lineage>
        <taxon>Eukaryota</taxon>
        <taxon>Fungi</taxon>
        <taxon>Fungi incertae sedis</taxon>
        <taxon>Mucoromycota</taxon>
        <taxon>Mucoromycotina</taxon>
        <taxon>Mucoromycetes</taxon>
        <taxon>Mucorales</taxon>
        <taxon>Mucorineae</taxon>
        <taxon>Rhizopodaceae</taxon>
        <taxon>Rhizopus</taxon>
    </lineage>
</organism>
<feature type="transmembrane region" description="Helical" evidence="2">
    <location>
        <begin position="426"/>
        <end position="446"/>
    </location>
</feature>
<gene>
    <name evidence="3" type="ORF">G6F50_004775</name>
</gene>
<feature type="compositionally biased region" description="Acidic residues" evidence="1">
    <location>
        <begin position="330"/>
        <end position="343"/>
    </location>
</feature>
<proteinExistence type="predicted"/>